<evidence type="ECO:0000313" key="2">
    <source>
        <dbReference type="EMBL" id="GAS81479.1"/>
    </source>
</evidence>
<evidence type="ECO:0000313" key="3">
    <source>
        <dbReference type="Proteomes" id="UP000069697"/>
    </source>
</evidence>
<feature type="transmembrane region" description="Helical" evidence="1">
    <location>
        <begin position="57"/>
        <end position="81"/>
    </location>
</feature>
<dbReference type="AlphaFoldDB" id="A0A100VKK1"/>
<gene>
    <name evidence="2" type="ORF">PAHA3_1553</name>
</gene>
<name>A0A100VKK1_PAEAM</name>
<dbReference type="EMBL" id="BCNV01000001">
    <property type="protein sequence ID" value="GAS81479.1"/>
    <property type="molecule type" value="Genomic_DNA"/>
</dbReference>
<keyword evidence="1" id="KW-0472">Membrane</keyword>
<proteinExistence type="predicted"/>
<protein>
    <submittedName>
        <fullName evidence="2">Uncharacterized protein</fullName>
    </submittedName>
</protein>
<keyword evidence="1" id="KW-1133">Transmembrane helix</keyword>
<reference evidence="2 3" key="1">
    <citation type="journal article" date="2016" name="Genome Announc.">
        <title>Draft Genome Sequence of Paenibacillus amylolyticus Heshi-A3, Isolated from Fermented Rice Bran in a Japanese Fermented Seafood Dish.</title>
        <authorList>
            <person name="Akuzawa S."/>
            <person name="Nagaoka J."/>
            <person name="Kanekatsu M."/>
            <person name="Kubota E."/>
            <person name="Ohtake R."/>
            <person name="Suzuki T."/>
            <person name="Kanesaki Y."/>
        </authorList>
    </citation>
    <scope>NUCLEOTIDE SEQUENCE [LARGE SCALE GENOMIC DNA]</scope>
    <source>
        <strain evidence="2 3">Heshi-A3</strain>
    </source>
</reference>
<reference evidence="3" key="2">
    <citation type="submission" date="2016-01" db="EMBL/GenBank/DDBJ databases">
        <title>Draft Genome Sequence of Paenibacillus amylolyticus Heshi-A3 that Was Isolated from Fermented Rice Bran with Aging Salted Mackerel, Which Was Named Heshiko as Traditional Fermented Seafood in Japan.</title>
        <authorList>
            <person name="Akuzawa S."/>
            <person name="Nakagawa J."/>
            <person name="Kanekatsu T."/>
            <person name="Kubota E."/>
            <person name="Ohtake R."/>
            <person name="Suzuki T."/>
            <person name="Kanesaki Y."/>
        </authorList>
    </citation>
    <scope>NUCLEOTIDE SEQUENCE [LARGE SCALE GENOMIC DNA]</scope>
    <source>
        <strain evidence="3">Heshi-A3</strain>
    </source>
</reference>
<evidence type="ECO:0000256" key="1">
    <source>
        <dbReference type="SAM" id="Phobius"/>
    </source>
</evidence>
<comment type="caution">
    <text evidence="2">The sequence shown here is derived from an EMBL/GenBank/DDBJ whole genome shotgun (WGS) entry which is preliminary data.</text>
</comment>
<sequence length="86" mass="9279">MQAAPNQAVHKPGPQPVSFGSWMLTLLLLAIPLVNIIMLFVWAFGNSNPSKANYAKASLLWIAIGIVFYILILSLGLTAAFSGTDY</sequence>
<feature type="transmembrane region" description="Helical" evidence="1">
    <location>
        <begin position="22"/>
        <end position="45"/>
    </location>
</feature>
<organism evidence="2 3">
    <name type="scientific">Paenibacillus amylolyticus</name>
    <dbReference type="NCBI Taxonomy" id="1451"/>
    <lineage>
        <taxon>Bacteria</taxon>
        <taxon>Bacillati</taxon>
        <taxon>Bacillota</taxon>
        <taxon>Bacilli</taxon>
        <taxon>Bacillales</taxon>
        <taxon>Paenibacillaceae</taxon>
        <taxon>Paenibacillus</taxon>
    </lineage>
</organism>
<dbReference type="Proteomes" id="UP000069697">
    <property type="component" value="Unassembled WGS sequence"/>
</dbReference>
<keyword evidence="1" id="KW-0812">Transmembrane</keyword>
<accession>A0A100VKK1</accession>
<dbReference type="RefSeq" id="WP_062834181.1">
    <property type="nucleotide sequence ID" value="NZ_BCNV01000001.1"/>
</dbReference>